<organism evidence="2 3">
    <name type="scientific">Gigaspora margarita</name>
    <dbReference type="NCBI Taxonomy" id="4874"/>
    <lineage>
        <taxon>Eukaryota</taxon>
        <taxon>Fungi</taxon>
        <taxon>Fungi incertae sedis</taxon>
        <taxon>Mucoromycota</taxon>
        <taxon>Glomeromycotina</taxon>
        <taxon>Glomeromycetes</taxon>
        <taxon>Diversisporales</taxon>
        <taxon>Gigasporaceae</taxon>
        <taxon>Gigaspora</taxon>
    </lineage>
</organism>
<feature type="compositionally biased region" description="Basic and acidic residues" evidence="1">
    <location>
        <begin position="41"/>
        <end position="51"/>
    </location>
</feature>
<dbReference type="Proteomes" id="UP000789901">
    <property type="component" value="Unassembled WGS sequence"/>
</dbReference>
<feature type="non-terminal residue" evidence="2">
    <location>
        <position position="1"/>
    </location>
</feature>
<feature type="compositionally biased region" description="Basic and acidic residues" evidence="1">
    <location>
        <begin position="20"/>
        <end position="29"/>
    </location>
</feature>
<protein>
    <submittedName>
        <fullName evidence="2">10372_t:CDS:1</fullName>
    </submittedName>
</protein>
<feature type="compositionally biased region" description="Acidic residues" evidence="1">
    <location>
        <begin position="30"/>
        <end position="40"/>
    </location>
</feature>
<gene>
    <name evidence="2" type="ORF">GMARGA_LOCUS27264</name>
</gene>
<keyword evidence="3" id="KW-1185">Reference proteome</keyword>
<accession>A0ABN7W6Q1</accession>
<comment type="caution">
    <text evidence="2">The sequence shown here is derived from an EMBL/GenBank/DDBJ whole genome shotgun (WGS) entry which is preliminary data.</text>
</comment>
<feature type="region of interest" description="Disordered" evidence="1">
    <location>
        <begin position="1"/>
        <end position="51"/>
    </location>
</feature>
<dbReference type="EMBL" id="CAJVQB010033111">
    <property type="protein sequence ID" value="CAG8819276.1"/>
    <property type="molecule type" value="Genomic_DNA"/>
</dbReference>
<reference evidence="2 3" key="1">
    <citation type="submission" date="2021-06" db="EMBL/GenBank/DDBJ databases">
        <authorList>
            <person name="Kallberg Y."/>
            <person name="Tangrot J."/>
            <person name="Rosling A."/>
        </authorList>
    </citation>
    <scope>NUCLEOTIDE SEQUENCE [LARGE SCALE GENOMIC DNA]</scope>
    <source>
        <strain evidence="2 3">120-4 pot B 10/14</strain>
    </source>
</reference>
<evidence type="ECO:0000313" key="3">
    <source>
        <dbReference type="Proteomes" id="UP000789901"/>
    </source>
</evidence>
<evidence type="ECO:0000256" key="1">
    <source>
        <dbReference type="SAM" id="MobiDB-lite"/>
    </source>
</evidence>
<name>A0ABN7W6Q1_GIGMA</name>
<sequence>YGGNGLTKSGNLRYADLSTDEEKSNKNSDDNEDGSEVEFDNNEKSDKDEES</sequence>
<proteinExistence type="predicted"/>
<evidence type="ECO:0000313" key="2">
    <source>
        <dbReference type="EMBL" id="CAG8819276.1"/>
    </source>
</evidence>
<feature type="compositionally biased region" description="Polar residues" evidence="1">
    <location>
        <begin position="1"/>
        <end position="10"/>
    </location>
</feature>